<dbReference type="KEGG" id="mmuc:C1S78_015905"/>
<gene>
    <name evidence="2" type="ORF">C1S78_015905</name>
</gene>
<reference evidence="2 3" key="1">
    <citation type="journal article" date="2019" name="BMC Evol. Biol.">
        <title>Comparative genomics of Mycobacterium mucogenicum and Mycobacterium neoaurum clade members emphasizing tRNA and non-coding RNA.</title>
        <authorList>
            <person name="Behra P.R.K."/>
            <person name="Pettersson B.M.F."/>
            <person name="Das S."/>
            <person name="Dasgupta S."/>
            <person name="Kirsebom L.A."/>
        </authorList>
    </citation>
    <scope>NUCLEOTIDE SEQUENCE [LARGE SCALE GENOMIC DNA]</scope>
    <source>
        <strain evidence="2 3">DSM 44124</strain>
    </source>
</reference>
<evidence type="ECO:0000259" key="1">
    <source>
        <dbReference type="Pfam" id="PF01814"/>
    </source>
</evidence>
<sequence>MRTVSTTATDDVIDYVKARHLMARELFRKTLHAADAAARRQRFAELRAALTAQEVSGELLVHPRVRRGLVVESLRGETDDTKERLDRMARLDPASAEFETALTDLQQATEDHTQRVEAEEFPLLTDRR</sequence>
<dbReference type="Pfam" id="PF01814">
    <property type="entry name" value="Hemerythrin"/>
    <property type="match status" value="1"/>
</dbReference>
<protein>
    <submittedName>
        <fullName evidence="2">Hemerythrin domain-containing protein</fullName>
    </submittedName>
</protein>
<reference evidence="2 3" key="2">
    <citation type="journal article" date="2019" name="Sci. Rep.">
        <title>Insight into the biology of Mycobacterium mucogenicum and Mycobacterium neoaurum clade members.</title>
        <authorList>
            <person name="Behra P.R.K."/>
            <person name="Pettersson B.M.F."/>
            <person name="Ramesh M."/>
            <person name="Dasgupta S."/>
            <person name="Kirsebom L.A."/>
        </authorList>
    </citation>
    <scope>NUCLEOTIDE SEQUENCE [LARGE SCALE GENOMIC DNA]</scope>
    <source>
        <strain evidence="2 3">DSM 44124</strain>
    </source>
</reference>
<dbReference type="RefSeq" id="WP_110772279.1">
    <property type="nucleotide sequence ID" value="NZ_ANBS01000019.1"/>
</dbReference>
<dbReference type="PANTHER" id="PTHR35585">
    <property type="entry name" value="HHE DOMAIN PROTEIN (AFU_ORTHOLOGUE AFUA_4G00730)"/>
    <property type="match status" value="1"/>
</dbReference>
<dbReference type="GeneID" id="76726413"/>
<dbReference type="Proteomes" id="UP000309231">
    <property type="component" value="Chromosome"/>
</dbReference>
<proteinExistence type="predicted"/>
<dbReference type="PANTHER" id="PTHR35585:SF1">
    <property type="entry name" value="HHE DOMAIN PROTEIN (AFU_ORTHOLOGUE AFUA_4G00730)"/>
    <property type="match status" value="1"/>
</dbReference>
<dbReference type="EMBL" id="CP062008">
    <property type="protein sequence ID" value="QPG67088.1"/>
    <property type="molecule type" value="Genomic_DNA"/>
</dbReference>
<dbReference type="AlphaFoldDB" id="A0A8E4W0G8"/>
<dbReference type="InterPro" id="IPR012312">
    <property type="entry name" value="Hemerythrin-like"/>
</dbReference>
<organism evidence="2 3">
    <name type="scientific">Mycolicibacterium mucogenicum DSM 44124</name>
    <dbReference type="NCBI Taxonomy" id="1226753"/>
    <lineage>
        <taxon>Bacteria</taxon>
        <taxon>Bacillati</taxon>
        <taxon>Actinomycetota</taxon>
        <taxon>Actinomycetes</taxon>
        <taxon>Mycobacteriales</taxon>
        <taxon>Mycobacteriaceae</taxon>
        <taxon>Mycolicibacterium</taxon>
    </lineage>
</organism>
<feature type="domain" description="Hemerythrin-like" evidence="1">
    <location>
        <begin position="12"/>
        <end position="124"/>
    </location>
</feature>
<name>A0A8E4W0G8_MYCMU</name>
<evidence type="ECO:0000313" key="2">
    <source>
        <dbReference type="EMBL" id="QPG67088.1"/>
    </source>
</evidence>
<keyword evidence="3" id="KW-1185">Reference proteome</keyword>
<evidence type="ECO:0000313" key="3">
    <source>
        <dbReference type="Proteomes" id="UP000309231"/>
    </source>
</evidence>
<accession>A0A8E4W0G8</accession>